<evidence type="ECO:0000313" key="1">
    <source>
        <dbReference type="EMBL" id="GHJ28603.1"/>
    </source>
</evidence>
<organism evidence="1 2">
    <name type="scientific">Streptomyces hygroscopicus</name>
    <dbReference type="NCBI Taxonomy" id="1912"/>
    <lineage>
        <taxon>Bacteria</taxon>
        <taxon>Bacillati</taxon>
        <taxon>Actinomycetota</taxon>
        <taxon>Actinomycetes</taxon>
        <taxon>Kitasatosporales</taxon>
        <taxon>Streptomycetaceae</taxon>
        <taxon>Streptomyces</taxon>
        <taxon>Streptomyces violaceusniger group</taxon>
    </lineage>
</organism>
<keyword evidence="2" id="KW-1185">Reference proteome</keyword>
<dbReference type="Proteomes" id="UP001054854">
    <property type="component" value="Unassembled WGS sequence"/>
</dbReference>
<gene>
    <name evidence="1" type="ORF">TPA0910_30360</name>
</gene>
<dbReference type="RefSeq" id="WP_236257168.1">
    <property type="nucleotide sequence ID" value="NZ_BNEK01000003.1"/>
</dbReference>
<proteinExistence type="predicted"/>
<protein>
    <submittedName>
        <fullName evidence="1">Uncharacterized protein</fullName>
    </submittedName>
</protein>
<comment type="caution">
    <text evidence="1">The sequence shown here is derived from an EMBL/GenBank/DDBJ whole genome shotgun (WGS) entry which is preliminary data.</text>
</comment>
<accession>A0ABQ3TZ65</accession>
<name>A0ABQ3TZ65_STRHY</name>
<dbReference type="EMBL" id="BNEK01000003">
    <property type="protein sequence ID" value="GHJ28603.1"/>
    <property type="molecule type" value="Genomic_DNA"/>
</dbReference>
<reference evidence="1" key="1">
    <citation type="submission" date="2024-05" db="EMBL/GenBank/DDBJ databases">
        <title>Whole genome shotgun sequence of Streptomyces hygroscopicus NBRC 113678.</title>
        <authorList>
            <person name="Komaki H."/>
            <person name="Tamura T."/>
        </authorList>
    </citation>
    <scope>NUCLEOTIDE SEQUENCE</scope>
    <source>
        <strain evidence="1">N11-34</strain>
    </source>
</reference>
<sequence>MTDYSPGVRQLAHEIGLDPEHVAHAVRVASRTFARVQVTTGMSLDQFRRLFTQDRHSLAIVANIAMRHAGRRDDAQLLMDVYKAAVGRLPYERPPHTGVGTLPEYHGHPQVQEAVRILTAAGMPPIHTDGVHELRPGFQVMPDDTGHFPGWVFIKPDPGAKARTGFAGGDLGYLAVMRWAGWGVIPERLPGDLYAACHPDQRGNPFPATPAS</sequence>
<evidence type="ECO:0000313" key="2">
    <source>
        <dbReference type="Proteomes" id="UP001054854"/>
    </source>
</evidence>